<reference evidence="11 12" key="1">
    <citation type="submission" date="2018-06" db="EMBL/GenBank/DDBJ databases">
        <authorList>
            <consortium name="Pathogen Informatics"/>
            <person name="Doyle S."/>
        </authorList>
    </citation>
    <scope>NUCLEOTIDE SEQUENCE [LARGE SCALE GENOMIC DNA]</scope>
    <source>
        <strain evidence="11 12">NCTC10313</strain>
    </source>
</reference>
<organism evidence="11 12">
    <name type="scientific">Klebsiella pneumoniae subsp. ozaenae</name>
    <dbReference type="NCBI Taxonomy" id="574"/>
    <lineage>
        <taxon>Bacteria</taxon>
        <taxon>Pseudomonadati</taxon>
        <taxon>Pseudomonadota</taxon>
        <taxon>Gammaproteobacteria</taxon>
        <taxon>Enterobacterales</taxon>
        <taxon>Enterobacteriaceae</taxon>
        <taxon>Klebsiella/Raoultella group</taxon>
        <taxon>Klebsiella</taxon>
        <taxon>Klebsiella pneumoniae complex</taxon>
    </lineage>
</organism>
<keyword evidence="5 8" id="KW-0479">Metal-binding</keyword>
<comment type="subunit">
    <text evidence="8">Contains catalytic and regulatory chains.</text>
</comment>
<evidence type="ECO:0000256" key="7">
    <source>
        <dbReference type="ARBA" id="ARBA00022975"/>
    </source>
</evidence>
<feature type="binding site" evidence="8">
    <location>
        <position position="141"/>
    </location>
    <ligand>
        <name>Zn(2+)</name>
        <dbReference type="ChEBI" id="CHEBI:29105"/>
    </ligand>
</feature>
<name>A0A378B085_KLEPO</name>
<sequence>MTHDNKLQVEAIKRGTVIDHIPAQVGFKLLTLFKLTETDQRITIGLNLPSGEMGRKDLIKIENTFLTDEQVNQLSLYAPQATVNRIDDYEVVGKSRPSLPDRIDSVLVCPNSNCISHAEPVSSSFAVKKRADDIALKCKYCEKEFSHYVVLAQLNAVGIGGRPPYNGYHPTLRPSGGVCAGDTALIAWRQPE</sequence>
<evidence type="ECO:0000256" key="8">
    <source>
        <dbReference type="HAMAP-Rule" id="MF_00002"/>
    </source>
</evidence>
<dbReference type="InterPro" id="IPR020542">
    <property type="entry name" value="Asp_carbamoyltrfase_reg_C"/>
</dbReference>
<dbReference type="AlphaFoldDB" id="A0A378B085"/>
<evidence type="ECO:0000313" key="11">
    <source>
        <dbReference type="EMBL" id="STV24606.1"/>
    </source>
</evidence>
<dbReference type="Proteomes" id="UP000254487">
    <property type="component" value="Unassembled WGS sequence"/>
</dbReference>
<dbReference type="SUPFAM" id="SSF57825">
    <property type="entry name" value="Aspartate carbamoyltransferase, Regulatory-chain, C-terminal domain"/>
    <property type="match status" value="1"/>
</dbReference>
<dbReference type="InterPro" id="IPR036793">
    <property type="entry name" value="Asp_carbatrfase_reg_N_sf"/>
</dbReference>
<dbReference type="FunFam" id="2.30.30.20:FF:000001">
    <property type="entry name" value="Aspartate carbamoyltransferase regulatory chain"/>
    <property type="match status" value="1"/>
</dbReference>
<dbReference type="GO" id="GO:0009347">
    <property type="term" value="C:aspartate carbamoyltransferase complex"/>
    <property type="evidence" value="ECO:0007669"/>
    <property type="project" value="InterPro"/>
</dbReference>
<evidence type="ECO:0000259" key="10">
    <source>
        <dbReference type="Pfam" id="PF02748"/>
    </source>
</evidence>
<dbReference type="HAMAP" id="MF_00002">
    <property type="entry name" value="Asp_carb_tr_reg"/>
    <property type="match status" value="1"/>
</dbReference>
<protein>
    <recommendedName>
        <fullName evidence="4 8">Aspartate carbamoyltransferase regulatory chain</fullName>
    </recommendedName>
</protein>
<keyword evidence="11" id="KW-0808">Transferase</keyword>
<dbReference type="Pfam" id="PF01948">
    <property type="entry name" value="PyrI"/>
    <property type="match status" value="1"/>
</dbReference>
<evidence type="ECO:0000256" key="4">
    <source>
        <dbReference type="ARBA" id="ARBA00021764"/>
    </source>
</evidence>
<dbReference type="GO" id="GO:0046872">
    <property type="term" value="F:metal ion binding"/>
    <property type="evidence" value="ECO:0007669"/>
    <property type="project" value="UniProtKB-KW"/>
</dbReference>
<feature type="domain" description="Aspartate carbamoyltransferase regulatory subunit C-terminal" evidence="10">
    <location>
        <begin position="102"/>
        <end position="147"/>
    </location>
</feature>
<dbReference type="Gene3D" id="2.30.30.20">
    <property type="entry name" value="Aspartate carbamoyltransferase regulatory subunit, C-terminal domain"/>
    <property type="match status" value="1"/>
</dbReference>
<gene>
    <name evidence="8 11" type="primary">pyrI</name>
    <name evidence="11" type="ORF">NCTC10313_06329</name>
</gene>
<evidence type="ECO:0000256" key="5">
    <source>
        <dbReference type="ARBA" id="ARBA00022723"/>
    </source>
</evidence>
<dbReference type="Pfam" id="PF02748">
    <property type="entry name" value="PyrI_C"/>
    <property type="match status" value="1"/>
</dbReference>
<feature type="binding site" evidence="8">
    <location>
        <position position="114"/>
    </location>
    <ligand>
        <name>Zn(2+)</name>
        <dbReference type="ChEBI" id="CHEBI:29105"/>
    </ligand>
</feature>
<evidence type="ECO:0000256" key="6">
    <source>
        <dbReference type="ARBA" id="ARBA00022833"/>
    </source>
</evidence>
<feature type="domain" description="Aspartate carbamoyltransferase regulatory subunit N-terminal" evidence="9">
    <location>
        <begin position="7"/>
        <end position="96"/>
    </location>
</feature>
<dbReference type="FunFam" id="3.30.70.140:FF:000001">
    <property type="entry name" value="Aspartate carbamoyltransferase regulatory chain"/>
    <property type="match status" value="1"/>
</dbReference>
<dbReference type="InterPro" id="IPR020545">
    <property type="entry name" value="Asp_carbamoyltransf_reg_N"/>
</dbReference>
<evidence type="ECO:0000256" key="2">
    <source>
        <dbReference type="ARBA" id="ARBA00010498"/>
    </source>
</evidence>
<dbReference type="NCBIfam" id="TIGR00240">
    <property type="entry name" value="ATCase_reg"/>
    <property type="match status" value="1"/>
</dbReference>
<dbReference type="PANTHER" id="PTHR35805">
    <property type="entry name" value="ASPARTATE CARBAMOYLTRANSFERASE REGULATORY CHAIN"/>
    <property type="match status" value="1"/>
</dbReference>
<keyword evidence="7 8" id="KW-0665">Pyrimidine biosynthesis</keyword>
<dbReference type="InterPro" id="IPR002801">
    <property type="entry name" value="Asp_carbamoylTrfase_reg"/>
</dbReference>
<feature type="binding site" evidence="8">
    <location>
        <position position="109"/>
    </location>
    <ligand>
        <name>Zn(2+)</name>
        <dbReference type="ChEBI" id="CHEBI:29105"/>
    </ligand>
</feature>
<dbReference type="PANTHER" id="PTHR35805:SF1">
    <property type="entry name" value="ASPARTATE CARBAMOYLTRANSFERASE REGULATORY CHAIN"/>
    <property type="match status" value="1"/>
</dbReference>
<comment type="subunit">
    <text evidence="3">Heterododecamer (2C3:3R2) of six catalytic PyrB chains organized as two trimers (C3), and six regulatory PyrI chains organized as three dimers (R2).</text>
</comment>
<comment type="function">
    <text evidence="1 8">Involved in allosteric regulation of aspartate carbamoyltransferase.</text>
</comment>
<dbReference type="EMBL" id="UGLW01000003">
    <property type="protein sequence ID" value="STV24606.1"/>
    <property type="molecule type" value="Genomic_DNA"/>
</dbReference>
<accession>A0A378B085</accession>
<comment type="cofactor">
    <cofactor evidence="8">
        <name>Zn(2+)</name>
        <dbReference type="ChEBI" id="CHEBI:29105"/>
    </cofactor>
    <text evidence="8">Binds 1 zinc ion per subunit.</text>
</comment>
<evidence type="ECO:0000259" key="9">
    <source>
        <dbReference type="Pfam" id="PF01948"/>
    </source>
</evidence>
<evidence type="ECO:0000256" key="3">
    <source>
        <dbReference type="ARBA" id="ARBA00011502"/>
    </source>
</evidence>
<dbReference type="SUPFAM" id="SSF54893">
    <property type="entry name" value="Aspartate carbamoyltransferase, Regulatory-chain, N-terminal domain"/>
    <property type="match status" value="1"/>
</dbReference>
<dbReference type="InterPro" id="IPR036792">
    <property type="entry name" value="Asp_carbatrfase_reg_C_sf"/>
</dbReference>
<dbReference type="Gene3D" id="3.30.70.140">
    <property type="entry name" value="Aspartate carbamoyltransferase regulatory subunit, N-terminal domain"/>
    <property type="match status" value="1"/>
</dbReference>
<comment type="similarity">
    <text evidence="2 8">Belongs to the PyrI family.</text>
</comment>
<dbReference type="GO" id="GO:0016740">
    <property type="term" value="F:transferase activity"/>
    <property type="evidence" value="ECO:0007669"/>
    <property type="project" value="UniProtKB-KW"/>
</dbReference>
<dbReference type="GO" id="GO:0006221">
    <property type="term" value="P:pyrimidine nucleotide biosynthetic process"/>
    <property type="evidence" value="ECO:0007669"/>
    <property type="project" value="UniProtKB-UniRule"/>
</dbReference>
<dbReference type="STRING" id="1218098.GCA_001598715_02113"/>
<keyword evidence="6 8" id="KW-0862">Zinc</keyword>
<dbReference type="GO" id="GO:0006207">
    <property type="term" value="P:'de novo' pyrimidine nucleobase biosynthetic process"/>
    <property type="evidence" value="ECO:0007669"/>
    <property type="project" value="InterPro"/>
</dbReference>
<proteinExistence type="inferred from homology"/>
<feature type="binding site" evidence="8">
    <location>
        <position position="138"/>
    </location>
    <ligand>
        <name>Zn(2+)</name>
        <dbReference type="ChEBI" id="CHEBI:29105"/>
    </ligand>
</feature>
<evidence type="ECO:0000256" key="1">
    <source>
        <dbReference type="ARBA" id="ARBA00002565"/>
    </source>
</evidence>
<evidence type="ECO:0000313" key="12">
    <source>
        <dbReference type="Proteomes" id="UP000254487"/>
    </source>
</evidence>